<evidence type="ECO:0000313" key="2">
    <source>
        <dbReference type="EMBL" id="CAF0957655.1"/>
    </source>
</evidence>
<keyword evidence="1" id="KW-0732">Signal</keyword>
<dbReference type="EMBL" id="CAJNOC010002911">
    <property type="protein sequence ID" value="CAF0957655.1"/>
    <property type="molecule type" value="Genomic_DNA"/>
</dbReference>
<feature type="chain" id="PRO_5032314208" evidence="1">
    <location>
        <begin position="21"/>
        <end position="208"/>
    </location>
</feature>
<evidence type="ECO:0000313" key="3">
    <source>
        <dbReference type="Proteomes" id="UP000663879"/>
    </source>
</evidence>
<comment type="caution">
    <text evidence="2">The sequence shown here is derived from an EMBL/GenBank/DDBJ whole genome shotgun (WGS) entry which is preliminary data.</text>
</comment>
<dbReference type="AlphaFoldDB" id="A0A814DMA8"/>
<name>A0A814DMA8_9BILA</name>
<dbReference type="Proteomes" id="UP000663879">
    <property type="component" value="Unassembled WGS sequence"/>
</dbReference>
<keyword evidence="3" id="KW-1185">Reference proteome</keyword>
<evidence type="ECO:0000256" key="1">
    <source>
        <dbReference type="SAM" id="SignalP"/>
    </source>
</evidence>
<feature type="signal peptide" evidence="1">
    <location>
        <begin position="1"/>
        <end position="20"/>
    </location>
</feature>
<sequence>MNPTIYSIFISFVFYQITAASLASCPIGCGKGTVMDPKTLLCVLPSSLGSTLGLGEVCDTLDDRCNTNLFCSPSYLKCMETLTEGQTCPSFVGNSVVLCNKQLKNMYCINGVCRKLNQNNCNLVPCAVGYVCDSQSGTCVQNQNEKMCNPANNRQDCDPYRNLDLFCNPYRRVCERYRLAGEACNNDMDFCNQRLGLKCGPKYVCIYN</sequence>
<reference evidence="2" key="1">
    <citation type="submission" date="2021-02" db="EMBL/GenBank/DDBJ databases">
        <authorList>
            <person name="Nowell W R."/>
        </authorList>
    </citation>
    <scope>NUCLEOTIDE SEQUENCE</scope>
    <source>
        <strain evidence="2">Ploen Becks lab</strain>
    </source>
</reference>
<dbReference type="OrthoDB" id="10486678at2759"/>
<proteinExistence type="predicted"/>
<protein>
    <submittedName>
        <fullName evidence="2">Uncharacterized protein</fullName>
    </submittedName>
</protein>
<gene>
    <name evidence="2" type="ORF">OXX778_LOCUS14279</name>
</gene>
<accession>A0A814DMA8</accession>
<organism evidence="2 3">
    <name type="scientific">Brachionus calyciflorus</name>
    <dbReference type="NCBI Taxonomy" id="104777"/>
    <lineage>
        <taxon>Eukaryota</taxon>
        <taxon>Metazoa</taxon>
        <taxon>Spiralia</taxon>
        <taxon>Gnathifera</taxon>
        <taxon>Rotifera</taxon>
        <taxon>Eurotatoria</taxon>
        <taxon>Monogononta</taxon>
        <taxon>Pseudotrocha</taxon>
        <taxon>Ploima</taxon>
        <taxon>Brachionidae</taxon>
        <taxon>Brachionus</taxon>
    </lineage>
</organism>